<dbReference type="SUPFAM" id="SSF53474">
    <property type="entry name" value="alpha/beta-Hydrolases"/>
    <property type="match status" value="1"/>
</dbReference>
<dbReference type="OrthoDB" id="408373at2759"/>
<keyword evidence="5" id="KW-1185">Reference proteome</keyword>
<evidence type="ECO:0000259" key="3">
    <source>
        <dbReference type="Pfam" id="PF00561"/>
    </source>
</evidence>
<comment type="caution">
    <text evidence="4">The sequence shown here is derived from an EMBL/GenBank/DDBJ whole genome shotgun (WGS) entry which is preliminary data.</text>
</comment>
<name>A0A507QS27_MONPU</name>
<evidence type="ECO:0000313" key="4">
    <source>
        <dbReference type="EMBL" id="TQB70481.1"/>
    </source>
</evidence>
<dbReference type="Proteomes" id="UP000319663">
    <property type="component" value="Unassembled WGS sequence"/>
</dbReference>
<feature type="domain" description="AB hydrolase-1" evidence="3">
    <location>
        <begin position="29"/>
        <end position="166"/>
    </location>
</feature>
<keyword evidence="1" id="KW-0378">Hydrolase</keyword>
<accession>A0A507QS27</accession>
<evidence type="ECO:0000256" key="2">
    <source>
        <dbReference type="ARBA" id="ARBA00038334"/>
    </source>
</evidence>
<reference evidence="4 5" key="1">
    <citation type="submission" date="2019-06" db="EMBL/GenBank/DDBJ databases">
        <title>Wine fermentation using esterase from Monascus purpureus.</title>
        <authorList>
            <person name="Geng C."/>
            <person name="Zhang Y."/>
        </authorList>
    </citation>
    <scope>NUCLEOTIDE SEQUENCE [LARGE SCALE GENOMIC DNA]</scope>
    <source>
        <strain evidence="4">HQ1</strain>
    </source>
</reference>
<comment type="similarity">
    <text evidence="2">Belongs to the AB hydrolase superfamily. Epoxide hydrolase family.</text>
</comment>
<evidence type="ECO:0000256" key="1">
    <source>
        <dbReference type="ARBA" id="ARBA00022801"/>
    </source>
</evidence>
<sequence>MFEGYTPFQFEVEPDITIRGVQGGTTSGPALLLLHGYPQTYLIWHLVVTDLAKKYTIVALDLRGYGASSKPRGDGNHANYSKRVMARDCARVMGKLGHSRYYVCGHDRGARVTHTLCIDYPERVMKAMLLDISPTLTMYSKTDFEFAKAYYHWFFLIQAAPLPEVAIGGDAVAFFRAFMGRRDGLGVFEPRCLDAYLEVMKEPETIHSTCEDYRAAATVDLDDARADIAAGRQIQCPLRVLWGKKGVIEKSFNAIEDWKEVSATKEVDGHAVDCGHYIPEEAPQELLQNILEFFR</sequence>
<dbReference type="PRINTS" id="PR00412">
    <property type="entry name" value="EPOXHYDRLASE"/>
</dbReference>
<evidence type="ECO:0000313" key="5">
    <source>
        <dbReference type="Proteomes" id="UP000319663"/>
    </source>
</evidence>
<dbReference type="EMBL" id="VIFY01000107">
    <property type="protein sequence ID" value="TQB70481.1"/>
    <property type="molecule type" value="Genomic_DNA"/>
</dbReference>
<gene>
    <name evidence="4" type="ORF">MPDQ_000449</name>
</gene>
<dbReference type="InterPro" id="IPR000073">
    <property type="entry name" value="AB_hydrolase_1"/>
</dbReference>
<proteinExistence type="inferred from homology"/>
<dbReference type="PANTHER" id="PTHR43329">
    <property type="entry name" value="EPOXIDE HYDROLASE"/>
    <property type="match status" value="1"/>
</dbReference>
<dbReference type="AlphaFoldDB" id="A0A507QS27"/>
<organism evidence="4 5">
    <name type="scientific">Monascus purpureus</name>
    <name type="common">Red mold</name>
    <name type="synonym">Monascus anka</name>
    <dbReference type="NCBI Taxonomy" id="5098"/>
    <lineage>
        <taxon>Eukaryota</taxon>
        <taxon>Fungi</taxon>
        <taxon>Dikarya</taxon>
        <taxon>Ascomycota</taxon>
        <taxon>Pezizomycotina</taxon>
        <taxon>Eurotiomycetes</taxon>
        <taxon>Eurotiomycetidae</taxon>
        <taxon>Eurotiales</taxon>
        <taxon>Aspergillaceae</taxon>
        <taxon>Monascus</taxon>
    </lineage>
</organism>
<dbReference type="InterPro" id="IPR000639">
    <property type="entry name" value="Epox_hydrolase-like"/>
</dbReference>
<dbReference type="Pfam" id="PF00561">
    <property type="entry name" value="Abhydrolase_1"/>
    <property type="match status" value="1"/>
</dbReference>
<protein>
    <recommendedName>
        <fullName evidence="3">AB hydrolase-1 domain-containing protein</fullName>
    </recommendedName>
</protein>
<dbReference type="Gene3D" id="3.40.50.1820">
    <property type="entry name" value="alpha/beta hydrolase"/>
    <property type="match status" value="1"/>
</dbReference>
<dbReference type="InterPro" id="IPR029058">
    <property type="entry name" value="AB_hydrolase_fold"/>
</dbReference>
<dbReference type="STRING" id="5098.A0A507QS27"/>
<dbReference type="GO" id="GO:0016787">
    <property type="term" value="F:hydrolase activity"/>
    <property type="evidence" value="ECO:0007669"/>
    <property type="project" value="UniProtKB-KW"/>
</dbReference>